<name>A0A9D1K921_9FIRM</name>
<dbReference type="GO" id="GO:0005886">
    <property type="term" value="C:plasma membrane"/>
    <property type="evidence" value="ECO:0007669"/>
    <property type="project" value="UniProtKB-SubCell"/>
</dbReference>
<sequence>MDMTNVISQMGILVFIMVVGFACAKLGVTGPEFNRRTSGVVMNVLLVFTVLYSVMNTDMEMDLAGVGFTILVFFVMFVVLALLGWATAKALRPGKEREGITFFAVTFSNTVFLGFPVIEALYGADGIFIAAISNIPFNLLAYTLGMAVVRGGKEGLGVKQALSPPLLASIAAVLLFLSGIEVPKFISSACGTLSGATVPMSMLIVGTSLGSVPLKKAAGNWRVYAVAAVKLLAAPVLVWLVVRLFVTDELLLGVTVILASAPTAMLATLFAISADKDEGYASECVFIGTVLSAVTMPLMIWLLL</sequence>
<keyword evidence="7 8" id="KW-0472">Membrane</keyword>
<dbReference type="Gene3D" id="1.20.1530.20">
    <property type="match status" value="2"/>
</dbReference>
<evidence type="ECO:0000256" key="8">
    <source>
        <dbReference type="SAM" id="Phobius"/>
    </source>
</evidence>
<evidence type="ECO:0000256" key="7">
    <source>
        <dbReference type="ARBA" id="ARBA00023136"/>
    </source>
</evidence>
<feature type="transmembrane region" description="Helical" evidence="8">
    <location>
        <begin position="40"/>
        <end position="57"/>
    </location>
</feature>
<dbReference type="AlphaFoldDB" id="A0A9D1K921"/>
<evidence type="ECO:0000256" key="3">
    <source>
        <dbReference type="ARBA" id="ARBA00022448"/>
    </source>
</evidence>
<feature type="transmembrane region" description="Helical" evidence="8">
    <location>
        <begin position="127"/>
        <end position="149"/>
    </location>
</feature>
<keyword evidence="5 8" id="KW-0812">Transmembrane</keyword>
<keyword evidence="6 8" id="KW-1133">Transmembrane helix</keyword>
<organism evidence="9 10">
    <name type="scientific">Candidatus Scatomorpha pullistercoris</name>
    <dbReference type="NCBI Taxonomy" id="2840929"/>
    <lineage>
        <taxon>Bacteria</taxon>
        <taxon>Bacillati</taxon>
        <taxon>Bacillota</taxon>
        <taxon>Clostridia</taxon>
        <taxon>Eubacteriales</taxon>
        <taxon>Candidatus Scatomorpha</taxon>
    </lineage>
</organism>
<feature type="transmembrane region" description="Helical" evidence="8">
    <location>
        <begin position="100"/>
        <end position="121"/>
    </location>
</feature>
<reference evidence="9" key="2">
    <citation type="journal article" date="2021" name="PeerJ">
        <title>Extensive microbial diversity within the chicken gut microbiome revealed by metagenomics and culture.</title>
        <authorList>
            <person name="Gilroy R."/>
            <person name="Ravi A."/>
            <person name="Getino M."/>
            <person name="Pursley I."/>
            <person name="Horton D.L."/>
            <person name="Alikhan N.F."/>
            <person name="Baker D."/>
            <person name="Gharbi K."/>
            <person name="Hall N."/>
            <person name="Watson M."/>
            <person name="Adriaenssens E.M."/>
            <person name="Foster-Nyarko E."/>
            <person name="Jarju S."/>
            <person name="Secka A."/>
            <person name="Antonio M."/>
            <person name="Oren A."/>
            <person name="Chaudhuri R.R."/>
            <person name="La Ragione R."/>
            <person name="Hildebrand F."/>
            <person name="Pallen M.J."/>
        </authorList>
    </citation>
    <scope>NUCLEOTIDE SEQUENCE</scope>
    <source>
        <strain evidence="9">ChiHecec3B27-6122</strain>
    </source>
</reference>
<protein>
    <submittedName>
        <fullName evidence="9">AEC family transporter</fullName>
    </submittedName>
</protein>
<comment type="subcellular location">
    <subcellularLocation>
        <location evidence="1">Cell membrane</location>
        <topology evidence="1">Multi-pass membrane protein</topology>
    </subcellularLocation>
</comment>
<evidence type="ECO:0000256" key="5">
    <source>
        <dbReference type="ARBA" id="ARBA00022692"/>
    </source>
</evidence>
<feature type="transmembrane region" description="Helical" evidence="8">
    <location>
        <begin position="186"/>
        <end position="209"/>
    </location>
</feature>
<gene>
    <name evidence="9" type="ORF">IAD42_08295</name>
</gene>
<feature type="transmembrane region" description="Helical" evidence="8">
    <location>
        <begin position="63"/>
        <end position="88"/>
    </location>
</feature>
<reference evidence="9" key="1">
    <citation type="submission" date="2020-10" db="EMBL/GenBank/DDBJ databases">
        <authorList>
            <person name="Gilroy R."/>
        </authorList>
    </citation>
    <scope>NUCLEOTIDE SEQUENCE</scope>
    <source>
        <strain evidence="9">ChiHecec3B27-6122</strain>
    </source>
</reference>
<dbReference type="InterPro" id="IPR004776">
    <property type="entry name" value="Mem_transp_PIN-like"/>
</dbReference>
<keyword evidence="4" id="KW-1003">Cell membrane</keyword>
<dbReference type="GO" id="GO:0055085">
    <property type="term" value="P:transmembrane transport"/>
    <property type="evidence" value="ECO:0007669"/>
    <property type="project" value="InterPro"/>
</dbReference>
<feature type="transmembrane region" description="Helical" evidence="8">
    <location>
        <begin position="221"/>
        <end position="245"/>
    </location>
</feature>
<comment type="caution">
    <text evidence="9">The sequence shown here is derived from an EMBL/GenBank/DDBJ whole genome shotgun (WGS) entry which is preliminary data.</text>
</comment>
<feature type="transmembrane region" description="Helical" evidence="8">
    <location>
        <begin position="161"/>
        <end position="180"/>
    </location>
</feature>
<dbReference type="InterPro" id="IPR038770">
    <property type="entry name" value="Na+/solute_symporter_sf"/>
</dbReference>
<feature type="transmembrane region" description="Helical" evidence="8">
    <location>
        <begin position="284"/>
        <end position="303"/>
    </location>
</feature>
<evidence type="ECO:0000256" key="6">
    <source>
        <dbReference type="ARBA" id="ARBA00022989"/>
    </source>
</evidence>
<dbReference type="Proteomes" id="UP000886876">
    <property type="component" value="Unassembled WGS sequence"/>
</dbReference>
<dbReference type="PANTHER" id="PTHR36838:SF1">
    <property type="entry name" value="SLR1864 PROTEIN"/>
    <property type="match status" value="1"/>
</dbReference>
<evidence type="ECO:0000313" key="10">
    <source>
        <dbReference type="Proteomes" id="UP000886876"/>
    </source>
</evidence>
<evidence type="ECO:0000313" key="9">
    <source>
        <dbReference type="EMBL" id="HIS97959.1"/>
    </source>
</evidence>
<dbReference type="PANTHER" id="PTHR36838">
    <property type="entry name" value="AUXIN EFFLUX CARRIER FAMILY PROTEIN"/>
    <property type="match status" value="1"/>
</dbReference>
<keyword evidence="3" id="KW-0813">Transport</keyword>
<evidence type="ECO:0000256" key="4">
    <source>
        <dbReference type="ARBA" id="ARBA00022475"/>
    </source>
</evidence>
<accession>A0A9D1K921</accession>
<evidence type="ECO:0000256" key="2">
    <source>
        <dbReference type="ARBA" id="ARBA00010145"/>
    </source>
</evidence>
<feature type="transmembrane region" description="Helical" evidence="8">
    <location>
        <begin position="251"/>
        <end position="272"/>
    </location>
</feature>
<dbReference type="EMBL" id="DVJS01000206">
    <property type="protein sequence ID" value="HIS97959.1"/>
    <property type="molecule type" value="Genomic_DNA"/>
</dbReference>
<dbReference type="Pfam" id="PF03547">
    <property type="entry name" value="Mem_trans"/>
    <property type="match status" value="2"/>
</dbReference>
<proteinExistence type="inferred from homology"/>
<feature type="transmembrane region" description="Helical" evidence="8">
    <location>
        <begin position="6"/>
        <end position="28"/>
    </location>
</feature>
<comment type="similarity">
    <text evidence="2">Belongs to the auxin efflux carrier (TC 2.A.69) family.</text>
</comment>
<evidence type="ECO:0000256" key="1">
    <source>
        <dbReference type="ARBA" id="ARBA00004651"/>
    </source>
</evidence>